<evidence type="ECO:0000256" key="1">
    <source>
        <dbReference type="SAM" id="MobiDB-lite"/>
    </source>
</evidence>
<gene>
    <name evidence="2" type="ORF">CB5_LOCUS17041</name>
</gene>
<protein>
    <submittedName>
        <fullName evidence="2">Uncharacterized protein</fullName>
    </submittedName>
</protein>
<reference evidence="2" key="1">
    <citation type="submission" date="2020-07" db="EMBL/GenBank/DDBJ databases">
        <authorList>
            <person name="Lin J."/>
        </authorList>
    </citation>
    <scope>NUCLEOTIDE SEQUENCE</scope>
</reference>
<sequence>MYRRHGRPPTRDRAAPPKMLEQVGPNAPPDLRKQFTALTEVIRQQGVLLQRMCEIVTQRSSVDSRDHHDVLHVRRRGFGLIEGGSRIRIVGSWIRVAFVDSEVSEAFVDSNVRAWTTRGLREIYRRLREVESVESVITL</sequence>
<evidence type="ECO:0000313" key="2">
    <source>
        <dbReference type="EMBL" id="CAD1833830.1"/>
    </source>
</evidence>
<name>A0A6V7PSL9_ANACO</name>
<accession>A0A6V7PSL9</accession>
<organism evidence="2">
    <name type="scientific">Ananas comosus var. bracteatus</name>
    <name type="common">red pineapple</name>
    <dbReference type="NCBI Taxonomy" id="296719"/>
    <lineage>
        <taxon>Eukaryota</taxon>
        <taxon>Viridiplantae</taxon>
        <taxon>Streptophyta</taxon>
        <taxon>Embryophyta</taxon>
        <taxon>Tracheophyta</taxon>
        <taxon>Spermatophyta</taxon>
        <taxon>Magnoliopsida</taxon>
        <taxon>Liliopsida</taxon>
        <taxon>Poales</taxon>
        <taxon>Bromeliaceae</taxon>
        <taxon>Bromelioideae</taxon>
        <taxon>Ananas</taxon>
    </lineage>
</organism>
<proteinExistence type="predicted"/>
<dbReference type="AlphaFoldDB" id="A0A6V7PSL9"/>
<dbReference type="EMBL" id="LR862151">
    <property type="protein sequence ID" value="CAD1833830.1"/>
    <property type="molecule type" value="Genomic_DNA"/>
</dbReference>
<feature type="region of interest" description="Disordered" evidence="1">
    <location>
        <begin position="1"/>
        <end position="27"/>
    </location>
</feature>